<accession>A0A645I161</accession>
<dbReference type="EC" id="3.5.2.7" evidence="2"/>
<evidence type="ECO:0000256" key="1">
    <source>
        <dbReference type="ARBA" id="ARBA00005023"/>
    </source>
</evidence>
<sequence length="131" mass="14326">MARSGVIACLLPATSFYLGKPYARARDMMAQGVPVCLATDFNPGSCPSFNLQLAMNLACWHYRLLPAEVLTGVTLNAAAAIGLQKEIGTLEPGKRADIVLWDAGNLDYIFYRFGENLVRMVIKDGRLVCEN</sequence>
<dbReference type="PANTHER" id="PTHR42752:SF1">
    <property type="entry name" value="IMIDAZOLONEPROPIONASE-RELATED"/>
    <property type="match status" value="1"/>
</dbReference>
<dbReference type="InterPro" id="IPR011059">
    <property type="entry name" value="Metal-dep_hydrolase_composite"/>
</dbReference>
<dbReference type="GO" id="GO:0050480">
    <property type="term" value="F:imidazolonepropionase activity"/>
    <property type="evidence" value="ECO:0007669"/>
    <property type="project" value="UniProtKB-EC"/>
</dbReference>
<evidence type="ECO:0000313" key="9">
    <source>
        <dbReference type="EMBL" id="MPN45015.1"/>
    </source>
</evidence>
<dbReference type="InterPro" id="IPR006680">
    <property type="entry name" value="Amidohydro-rel"/>
</dbReference>
<organism evidence="9">
    <name type="scientific">bioreactor metagenome</name>
    <dbReference type="NCBI Taxonomy" id="1076179"/>
    <lineage>
        <taxon>unclassified sequences</taxon>
        <taxon>metagenomes</taxon>
        <taxon>ecological metagenomes</taxon>
    </lineage>
</organism>
<dbReference type="InterPro" id="IPR032466">
    <property type="entry name" value="Metal_Hydrolase"/>
</dbReference>
<proteinExistence type="predicted"/>
<dbReference type="SUPFAM" id="SSF51338">
    <property type="entry name" value="Composite domain of metallo-dependent hydrolases"/>
    <property type="match status" value="1"/>
</dbReference>
<keyword evidence="5" id="KW-0369">Histidine metabolism</keyword>
<dbReference type="GO" id="GO:0019556">
    <property type="term" value="P:L-histidine catabolic process to glutamate and formamide"/>
    <property type="evidence" value="ECO:0007669"/>
    <property type="project" value="InterPro"/>
</dbReference>
<dbReference type="PANTHER" id="PTHR42752">
    <property type="entry name" value="IMIDAZOLONEPROPIONASE"/>
    <property type="match status" value="1"/>
</dbReference>
<dbReference type="AlphaFoldDB" id="A0A645I161"/>
<keyword evidence="7" id="KW-0408">Iron</keyword>
<evidence type="ECO:0000256" key="3">
    <source>
        <dbReference type="ARBA" id="ARBA00022723"/>
    </source>
</evidence>
<dbReference type="SUPFAM" id="SSF51556">
    <property type="entry name" value="Metallo-dependent hydrolases"/>
    <property type="match status" value="1"/>
</dbReference>
<evidence type="ECO:0000256" key="7">
    <source>
        <dbReference type="ARBA" id="ARBA00023004"/>
    </source>
</evidence>
<feature type="domain" description="Amidohydrolase-related" evidence="8">
    <location>
        <begin position="7"/>
        <end position="128"/>
    </location>
</feature>
<name>A0A645I161_9ZZZZ</name>
<dbReference type="Pfam" id="PF01979">
    <property type="entry name" value="Amidohydro_1"/>
    <property type="match status" value="1"/>
</dbReference>
<keyword evidence="6" id="KW-0862">Zinc</keyword>
<evidence type="ECO:0000259" key="8">
    <source>
        <dbReference type="Pfam" id="PF01979"/>
    </source>
</evidence>
<gene>
    <name evidence="9" type="primary">hutI_39</name>
    <name evidence="9" type="ORF">SDC9_192582</name>
</gene>
<comment type="caution">
    <text evidence="9">The sequence shown here is derived from an EMBL/GenBank/DDBJ whole genome shotgun (WGS) entry which is preliminary data.</text>
</comment>
<dbReference type="InterPro" id="IPR005920">
    <property type="entry name" value="HutI"/>
</dbReference>
<dbReference type="EMBL" id="VSSQ01104594">
    <property type="protein sequence ID" value="MPN45015.1"/>
    <property type="molecule type" value="Genomic_DNA"/>
</dbReference>
<keyword evidence="4 9" id="KW-0378">Hydrolase</keyword>
<dbReference type="GO" id="GO:0046872">
    <property type="term" value="F:metal ion binding"/>
    <property type="evidence" value="ECO:0007669"/>
    <property type="project" value="UniProtKB-KW"/>
</dbReference>
<dbReference type="GO" id="GO:0005737">
    <property type="term" value="C:cytoplasm"/>
    <property type="evidence" value="ECO:0007669"/>
    <property type="project" value="InterPro"/>
</dbReference>
<reference evidence="9" key="1">
    <citation type="submission" date="2019-08" db="EMBL/GenBank/DDBJ databases">
        <authorList>
            <person name="Kucharzyk K."/>
            <person name="Murdoch R.W."/>
            <person name="Higgins S."/>
            <person name="Loffler F."/>
        </authorList>
    </citation>
    <scope>NUCLEOTIDE SEQUENCE</scope>
</reference>
<keyword evidence="3" id="KW-0479">Metal-binding</keyword>
<evidence type="ECO:0000256" key="5">
    <source>
        <dbReference type="ARBA" id="ARBA00022808"/>
    </source>
</evidence>
<protein>
    <recommendedName>
        <fullName evidence="2">imidazolonepropionase</fullName>
        <ecNumber evidence="2">3.5.2.7</ecNumber>
    </recommendedName>
</protein>
<evidence type="ECO:0000256" key="6">
    <source>
        <dbReference type="ARBA" id="ARBA00022833"/>
    </source>
</evidence>
<dbReference type="Gene3D" id="3.20.20.140">
    <property type="entry name" value="Metal-dependent hydrolases"/>
    <property type="match status" value="1"/>
</dbReference>
<evidence type="ECO:0000256" key="2">
    <source>
        <dbReference type="ARBA" id="ARBA00012864"/>
    </source>
</evidence>
<comment type="pathway">
    <text evidence="1">Amino-acid degradation.</text>
</comment>
<dbReference type="Gene3D" id="2.30.40.10">
    <property type="entry name" value="Urease, subunit C, domain 1"/>
    <property type="match status" value="1"/>
</dbReference>
<evidence type="ECO:0000256" key="4">
    <source>
        <dbReference type="ARBA" id="ARBA00022801"/>
    </source>
</evidence>